<protein>
    <submittedName>
        <fullName evidence="2">Uncharacterized protein</fullName>
    </submittedName>
</protein>
<name>A0A2N0U5C6_9FLAO</name>
<comment type="caution">
    <text evidence="2">The sequence shown here is derived from an EMBL/GenBank/DDBJ whole genome shotgun (WGS) entry which is preliminary data.</text>
</comment>
<dbReference type="AlphaFoldDB" id="A0A2N0U5C6"/>
<evidence type="ECO:0000313" key="4">
    <source>
        <dbReference type="Proteomes" id="UP000232533"/>
    </source>
</evidence>
<dbReference type="EMBL" id="MJBR01000001">
    <property type="protein sequence ID" value="OEY74011.1"/>
    <property type="molecule type" value="Genomic_DNA"/>
</dbReference>
<sequence length="77" mass="8626">MKKFILLTLFFSATIISCTNNDNEVIADSQLKAQNACTADNPLELEWMQDLIAELNCGEYACKVAILKSEYEGETVF</sequence>
<gene>
    <name evidence="2" type="ORF">APR40_00870</name>
    <name evidence="1" type="ORF">BHS39_00870</name>
</gene>
<dbReference type="PROSITE" id="PS51257">
    <property type="entry name" value="PROKAR_LIPOPROTEIN"/>
    <property type="match status" value="1"/>
</dbReference>
<dbReference type="OrthoDB" id="1438404at2"/>
<proteinExistence type="predicted"/>
<accession>A0A2N0U5C6</accession>
<dbReference type="RefSeq" id="WP_070052597.1">
    <property type="nucleotide sequence ID" value="NZ_FVZF01000001.1"/>
</dbReference>
<dbReference type="Proteomes" id="UP000232533">
    <property type="component" value="Unassembled WGS sequence"/>
</dbReference>
<organism evidence="2 4">
    <name type="scientific">Salegentibacter salarius</name>
    <dbReference type="NCBI Taxonomy" id="435906"/>
    <lineage>
        <taxon>Bacteria</taxon>
        <taxon>Pseudomonadati</taxon>
        <taxon>Bacteroidota</taxon>
        <taxon>Flavobacteriia</taxon>
        <taxon>Flavobacteriales</taxon>
        <taxon>Flavobacteriaceae</taxon>
        <taxon>Salegentibacter</taxon>
    </lineage>
</organism>
<keyword evidence="3" id="KW-1185">Reference proteome</keyword>
<evidence type="ECO:0000313" key="3">
    <source>
        <dbReference type="Proteomes" id="UP000176009"/>
    </source>
</evidence>
<evidence type="ECO:0000313" key="2">
    <source>
        <dbReference type="EMBL" id="PKD22211.1"/>
    </source>
</evidence>
<reference evidence="1 3" key="2">
    <citation type="submission" date="2016-09" db="EMBL/GenBank/DDBJ databases">
        <title>Genome Sequence of Salegentibacter salarius,Isolated from a Marine Solar Saltern of the Yellow Sea in South Korea.</title>
        <authorList>
            <person name="Zheng Q."/>
            <person name="Liu Y."/>
        </authorList>
    </citation>
    <scope>NUCLEOTIDE SEQUENCE [LARGE SCALE GENOMIC DNA]</scope>
    <source>
        <strain evidence="1 3">KCTC 12974</strain>
    </source>
</reference>
<evidence type="ECO:0000313" key="1">
    <source>
        <dbReference type="EMBL" id="OEY74011.1"/>
    </source>
</evidence>
<dbReference type="EMBL" id="LKTR01000001">
    <property type="protein sequence ID" value="PKD22211.1"/>
    <property type="molecule type" value="Genomic_DNA"/>
</dbReference>
<reference evidence="2 4" key="1">
    <citation type="submission" date="2015-10" db="EMBL/GenBank/DDBJ databases">
        <title>Draft genome sequence of Salegentibacter salinarum KCTC 12975.</title>
        <authorList>
            <person name="Lin W."/>
            <person name="Zheng Q."/>
        </authorList>
    </citation>
    <scope>NUCLEOTIDE SEQUENCE [LARGE SCALE GENOMIC DNA]</scope>
    <source>
        <strain evidence="2 4">KCTC 12974</strain>
    </source>
</reference>
<dbReference type="Proteomes" id="UP000176009">
    <property type="component" value="Unassembled WGS sequence"/>
</dbReference>